<sequence length="214" mass="23801">MAKINEGILGSVSGKLGPVVVVKRGDTTYIRTAPTYKPDSWSERQVQHRQRFKAVSAFCRQHQQTLIRPIWNNLEGRSSGYQRFLKANMPAFGPGGILEDLSLLHVADGTLNLPFKLNVRLAEQDPARVEVSWHNGDFPSKQGLDDELLFVTVSGNELKGPFVSSIKRAQAGGILTLQSEALPCEGLFVFFAAPDRKSYSPDRFFPLGQAFVRR</sequence>
<comment type="caution">
    <text evidence="1">The sequence shown here is derived from an EMBL/GenBank/DDBJ whole genome shotgun (WGS) entry which is preliminary data.</text>
</comment>
<evidence type="ECO:0000313" key="2">
    <source>
        <dbReference type="Proteomes" id="UP001163821"/>
    </source>
</evidence>
<dbReference type="AlphaFoldDB" id="A0AA41Y0E8"/>
<gene>
    <name evidence="1" type="ORF">N2K84_00360</name>
</gene>
<organism evidence="1 2">
    <name type="scientific">Gaoshiqia sediminis</name>
    <dbReference type="NCBI Taxonomy" id="2986998"/>
    <lineage>
        <taxon>Bacteria</taxon>
        <taxon>Pseudomonadati</taxon>
        <taxon>Bacteroidota</taxon>
        <taxon>Bacteroidia</taxon>
        <taxon>Marinilabiliales</taxon>
        <taxon>Prolixibacteraceae</taxon>
        <taxon>Gaoshiqia</taxon>
    </lineage>
</organism>
<evidence type="ECO:0000313" key="1">
    <source>
        <dbReference type="EMBL" id="MCW0481161.1"/>
    </source>
</evidence>
<dbReference type="RefSeq" id="WP_282589766.1">
    <property type="nucleotide sequence ID" value="NZ_JAPAAF010000001.1"/>
</dbReference>
<dbReference type="EMBL" id="JAPAAF010000001">
    <property type="protein sequence ID" value="MCW0481161.1"/>
    <property type="molecule type" value="Genomic_DNA"/>
</dbReference>
<keyword evidence="2" id="KW-1185">Reference proteome</keyword>
<reference evidence="1" key="1">
    <citation type="submission" date="2022-10" db="EMBL/GenBank/DDBJ databases">
        <title>Gaoshiqiia sediminis gen. nov., sp. nov., isolated from coastal sediment.</title>
        <authorList>
            <person name="Yu W.X."/>
            <person name="Mu D.S."/>
            <person name="Du J.Z."/>
            <person name="Liang Y.Q."/>
        </authorList>
    </citation>
    <scope>NUCLEOTIDE SEQUENCE</scope>
    <source>
        <strain evidence="1">A06</strain>
    </source>
</reference>
<name>A0AA41Y0E8_9BACT</name>
<protein>
    <submittedName>
        <fullName evidence="1">Uncharacterized protein</fullName>
    </submittedName>
</protein>
<dbReference type="Proteomes" id="UP001163821">
    <property type="component" value="Unassembled WGS sequence"/>
</dbReference>
<accession>A0AA41Y0E8</accession>
<proteinExistence type="predicted"/>